<dbReference type="RefSeq" id="WP_132091937.1">
    <property type="nucleotide sequence ID" value="NZ_JANKAQ010000009.1"/>
</dbReference>
<gene>
    <name evidence="2" type="ORF">EV212_10824</name>
</gene>
<feature type="domain" description="Transcription regulator PadR N-terminal" evidence="1">
    <location>
        <begin position="15"/>
        <end position="88"/>
    </location>
</feature>
<dbReference type="InterPro" id="IPR036388">
    <property type="entry name" value="WH-like_DNA-bd_sf"/>
</dbReference>
<dbReference type="OrthoDB" id="9814826at2"/>
<comment type="caution">
    <text evidence="2">The sequence shown here is derived from an EMBL/GenBank/DDBJ whole genome shotgun (WGS) entry which is preliminary data.</text>
</comment>
<evidence type="ECO:0000313" key="3">
    <source>
        <dbReference type="Proteomes" id="UP000295711"/>
    </source>
</evidence>
<dbReference type="PANTHER" id="PTHR33169:SF13">
    <property type="entry name" value="PADR-FAMILY TRANSCRIPTIONAL REGULATOR"/>
    <property type="match status" value="1"/>
</dbReference>
<evidence type="ECO:0000313" key="2">
    <source>
        <dbReference type="EMBL" id="TCO84267.1"/>
    </source>
</evidence>
<dbReference type="InterPro" id="IPR005149">
    <property type="entry name" value="Tscrpt_reg_PadR_N"/>
</dbReference>
<organism evidence="2 3">
    <name type="scientific">Frisingicoccus caecimuris</name>
    <dbReference type="NCBI Taxonomy" id="1796636"/>
    <lineage>
        <taxon>Bacteria</taxon>
        <taxon>Bacillati</taxon>
        <taxon>Bacillota</taxon>
        <taxon>Clostridia</taxon>
        <taxon>Lachnospirales</taxon>
        <taxon>Lachnospiraceae</taxon>
        <taxon>Frisingicoccus</taxon>
    </lineage>
</organism>
<keyword evidence="3" id="KW-1185">Reference proteome</keyword>
<name>A0A4R2LW41_9FIRM</name>
<protein>
    <submittedName>
        <fullName evidence="2">PadR family transcriptional regulator</fullName>
    </submittedName>
</protein>
<dbReference type="InterPro" id="IPR052509">
    <property type="entry name" value="Metal_resp_DNA-bind_regulator"/>
</dbReference>
<dbReference type="Gene3D" id="1.10.10.10">
    <property type="entry name" value="Winged helix-like DNA-binding domain superfamily/Winged helix DNA-binding domain"/>
    <property type="match status" value="1"/>
</dbReference>
<dbReference type="InterPro" id="IPR036390">
    <property type="entry name" value="WH_DNA-bd_sf"/>
</dbReference>
<dbReference type="PANTHER" id="PTHR33169">
    <property type="entry name" value="PADR-FAMILY TRANSCRIPTIONAL REGULATOR"/>
    <property type="match status" value="1"/>
</dbReference>
<proteinExistence type="predicted"/>
<dbReference type="SUPFAM" id="SSF46785">
    <property type="entry name" value="Winged helix' DNA-binding domain"/>
    <property type="match status" value="1"/>
</dbReference>
<dbReference type="EMBL" id="SLXA01000008">
    <property type="protein sequence ID" value="TCO84267.1"/>
    <property type="molecule type" value="Genomic_DNA"/>
</dbReference>
<dbReference type="AlphaFoldDB" id="A0A4R2LW41"/>
<accession>A0A4R2LW41</accession>
<evidence type="ECO:0000259" key="1">
    <source>
        <dbReference type="Pfam" id="PF03551"/>
    </source>
</evidence>
<dbReference type="Proteomes" id="UP000295711">
    <property type="component" value="Unassembled WGS sequence"/>
</dbReference>
<dbReference type="Pfam" id="PF03551">
    <property type="entry name" value="PadR"/>
    <property type="match status" value="1"/>
</dbReference>
<reference evidence="2 3" key="1">
    <citation type="submission" date="2019-03" db="EMBL/GenBank/DDBJ databases">
        <title>Genomic Encyclopedia of Type Strains, Phase IV (KMG-IV): sequencing the most valuable type-strain genomes for metagenomic binning, comparative biology and taxonomic classification.</title>
        <authorList>
            <person name="Goeker M."/>
        </authorList>
    </citation>
    <scope>NUCLEOTIDE SEQUENCE [LARGE SCALE GENOMIC DNA]</scope>
    <source>
        <strain evidence="2 3">DSM 28559</strain>
    </source>
</reference>
<sequence>MSRKNEPLTESYFYILLCLYHTPMHGYGIMQKTAELSQGNVKIGSGTMYGATENMMKKGWIRETFSDNPEDKRKRLYELTDSGRDILEQEIRRLKHLVEISEKVIKEGN</sequence>